<accession>A0A2P5SWB4</accession>
<name>A0A2P5SWB4_9GAMM</name>
<dbReference type="Proteomes" id="UP000296144">
    <property type="component" value="Unassembled WGS sequence"/>
</dbReference>
<comment type="similarity">
    <text evidence="2 9">Belongs to the thioester dehydratase family. FabZ subfamily.</text>
</comment>
<dbReference type="NCBIfam" id="TIGR01750">
    <property type="entry name" value="fabZ"/>
    <property type="match status" value="1"/>
</dbReference>
<keyword evidence="7 9" id="KW-0456">Lyase</keyword>
<dbReference type="PANTHER" id="PTHR30272:SF1">
    <property type="entry name" value="3-HYDROXYACYL-[ACYL-CARRIER-PROTEIN] DEHYDRATASE"/>
    <property type="match status" value="1"/>
</dbReference>
<dbReference type="HAMAP" id="MF_00406">
    <property type="entry name" value="FabZ"/>
    <property type="match status" value="1"/>
</dbReference>
<comment type="caution">
    <text evidence="10">The sequence shown here is derived from an EMBL/GenBank/DDBJ whole genome shotgun (WGS) entry which is preliminary data.</text>
</comment>
<dbReference type="InterPro" id="IPR010084">
    <property type="entry name" value="FabZ"/>
</dbReference>
<proteinExistence type="inferred from homology"/>
<protein>
    <recommendedName>
        <fullName evidence="9">3-hydroxyacyl-[acyl-carrier-protein] dehydratase FabZ</fullName>
        <ecNumber evidence="9">4.2.1.59</ecNumber>
    </recommendedName>
    <alternativeName>
        <fullName evidence="9">(3R)-hydroxymyristoyl-[acyl-carrier-protein] dehydratase</fullName>
        <shortName evidence="9">(3R)-hydroxymyristoyl-ACP dehydrase</shortName>
    </alternativeName>
    <alternativeName>
        <fullName evidence="9">Beta-hydroxyacyl-ACP dehydratase</fullName>
    </alternativeName>
</protein>
<dbReference type="Gene3D" id="3.10.129.10">
    <property type="entry name" value="Hotdog Thioesterase"/>
    <property type="match status" value="1"/>
</dbReference>
<evidence type="ECO:0000256" key="5">
    <source>
        <dbReference type="ARBA" id="ARBA00022556"/>
    </source>
</evidence>
<dbReference type="OrthoDB" id="9772788at2"/>
<dbReference type="Pfam" id="PF07977">
    <property type="entry name" value="FabA"/>
    <property type="match status" value="1"/>
</dbReference>
<dbReference type="GO" id="GO:0016020">
    <property type="term" value="C:membrane"/>
    <property type="evidence" value="ECO:0007669"/>
    <property type="project" value="GOC"/>
</dbReference>
<dbReference type="CDD" id="cd01288">
    <property type="entry name" value="FabZ"/>
    <property type="match status" value="1"/>
</dbReference>
<comment type="function">
    <text evidence="8 9">Involved in unsaturated fatty acids biosynthesis. Catalyzes the dehydration of short chain beta-hydroxyacyl-ACPs and long chain saturated and unsaturated beta-hydroxyacyl-ACPs.</text>
</comment>
<dbReference type="GO" id="GO:0019171">
    <property type="term" value="F:(3R)-hydroxyacyl-[acyl-carrier-protein] dehydratase activity"/>
    <property type="evidence" value="ECO:0007669"/>
    <property type="project" value="UniProtKB-EC"/>
</dbReference>
<evidence type="ECO:0000256" key="6">
    <source>
        <dbReference type="ARBA" id="ARBA00023098"/>
    </source>
</evidence>
<dbReference type="RefSeq" id="WP_136130205.1">
    <property type="nucleotide sequence ID" value="NZ_PDKU01000002.1"/>
</dbReference>
<gene>
    <name evidence="9 10" type="primary">fabZ</name>
    <name evidence="10" type="ORF">CRV10_02190</name>
</gene>
<evidence type="ECO:0000256" key="2">
    <source>
        <dbReference type="ARBA" id="ARBA00009174"/>
    </source>
</evidence>
<dbReference type="SUPFAM" id="SSF54637">
    <property type="entry name" value="Thioesterase/thiol ester dehydrase-isomerase"/>
    <property type="match status" value="1"/>
</dbReference>
<dbReference type="PANTHER" id="PTHR30272">
    <property type="entry name" value="3-HYDROXYACYL-[ACYL-CARRIER-PROTEIN] DEHYDRATASE"/>
    <property type="match status" value="1"/>
</dbReference>
<dbReference type="AlphaFoldDB" id="A0A2P5SWB4"/>
<keyword evidence="6 9" id="KW-0443">Lipid metabolism</keyword>
<dbReference type="NCBIfam" id="NF000582">
    <property type="entry name" value="PRK00006.1"/>
    <property type="match status" value="1"/>
</dbReference>
<keyword evidence="4 9" id="KW-0444">Lipid biosynthesis</keyword>
<sequence length="148" mass="16798">MTIDINTLEIEDILGVLPHRYPFLLIDRVIEFKKHKYLCAIKNVSVNEPFFQGHFPGKFIFPGVLILESMAQATCILAFKSTGKLKSNELYYFAGIEKARFKHPVIPGDQMIIKVSIEKTRCGITKFRGISTVNKKTVCEATMICARN</sequence>
<reference evidence="10 11" key="1">
    <citation type="journal article" date="2018" name="Genome Biol. Evol.">
        <title>Cladogenesis and Genomic Streamlining in Extracellular Endosymbionts of Tropical Stink Bugs.</title>
        <authorList>
            <person name="Otero-Bravo A."/>
            <person name="Goffredi S."/>
            <person name="Sabree Z.L."/>
        </authorList>
    </citation>
    <scope>NUCLEOTIDE SEQUENCE [LARGE SCALE GENOMIC DNA]</scope>
    <source>
        <strain evidence="10 11">SoEL</strain>
    </source>
</reference>
<organism evidence="10 11">
    <name type="scientific">Candidatus Pantoea edessiphila</name>
    <dbReference type="NCBI Taxonomy" id="2044610"/>
    <lineage>
        <taxon>Bacteria</taxon>
        <taxon>Pseudomonadati</taxon>
        <taxon>Pseudomonadota</taxon>
        <taxon>Gammaproteobacteria</taxon>
        <taxon>Enterobacterales</taxon>
        <taxon>Erwiniaceae</taxon>
        <taxon>Pantoea</taxon>
    </lineage>
</organism>
<evidence type="ECO:0000256" key="4">
    <source>
        <dbReference type="ARBA" id="ARBA00022516"/>
    </source>
</evidence>
<evidence type="ECO:0000256" key="1">
    <source>
        <dbReference type="ARBA" id="ARBA00004496"/>
    </source>
</evidence>
<dbReference type="EC" id="4.2.1.59" evidence="9"/>
<keyword evidence="11" id="KW-1185">Reference proteome</keyword>
<feature type="active site" evidence="9">
    <location>
        <position position="54"/>
    </location>
</feature>
<dbReference type="GO" id="GO:0006633">
    <property type="term" value="P:fatty acid biosynthetic process"/>
    <property type="evidence" value="ECO:0007669"/>
    <property type="project" value="UniProtKB-UniRule"/>
</dbReference>
<comment type="catalytic activity">
    <reaction evidence="9">
        <text>a (3R)-hydroxyacyl-[ACP] = a (2E)-enoyl-[ACP] + H2O</text>
        <dbReference type="Rhea" id="RHEA:13097"/>
        <dbReference type="Rhea" id="RHEA-COMP:9925"/>
        <dbReference type="Rhea" id="RHEA-COMP:9945"/>
        <dbReference type="ChEBI" id="CHEBI:15377"/>
        <dbReference type="ChEBI" id="CHEBI:78784"/>
        <dbReference type="ChEBI" id="CHEBI:78827"/>
        <dbReference type="EC" id="4.2.1.59"/>
    </reaction>
</comment>
<dbReference type="InterPro" id="IPR013114">
    <property type="entry name" value="FabA_FabZ"/>
</dbReference>
<keyword evidence="3 9" id="KW-0963">Cytoplasm</keyword>
<evidence type="ECO:0000256" key="3">
    <source>
        <dbReference type="ARBA" id="ARBA00022490"/>
    </source>
</evidence>
<dbReference type="GO" id="GO:0009245">
    <property type="term" value="P:lipid A biosynthetic process"/>
    <property type="evidence" value="ECO:0007669"/>
    <property type="project" value="UniProtKB-UniRule"/>
</dbReference>
<keyword evidence="5 9" id="KW-0441">Lipid A biosynthesis</keyword>
<comment type="subcellular location">
    <subcellularLocation>
        <location evidence="1 9">Cytoplasm</location>
    </subcellularLocation>
</comment>
<evidence type="ECO:0000256" key="7">
    <source>
        <dbReference type="ARBA" id="ARBA00023239"/>
    </source>
</evidence>
<evidence type="ECO:0000256" key="9">
    <source>
        <dbReference type="HAMAP-Rule" id="MF_00406"/>
    </source>
</evidence>
<evidence type="ECO:0000313" key="11">
    <source>
        <dbReference type="Proteomes" id="UP000296144"/>
    </source>
</evidence>
<dbReference type="FunFam" id="3.10.129.10:FF:000001">
    <property type="entry name" value="3-hydroxyacyl-[acyl-carrier-protein] dehydratase FabZ"/>
    <property type="match status" value="1"/>
</dbReference>
<evidence type="ECO:0000256" key="8">
    <source>
        <dbReference type="ARBA" id="ARBA00025049"/>
    </source>
</evidence>
<dbReference type="GO" id="GO:0005737">
    <property type="term" value="C:cytoplasm"/>
    <property type="evidence" value="ECO:0007669"/>
    <property type="project" value="UniProtKB-SubCell"/>
</dbReference>
<dbReference type="EMBL" id="PDKU01000002">
    <property type="protein sequence ID" value="PPI86629.1"/>
    <property type="molecule type" value="Genomic_DNA"/>
</dbReference>
<evidence type="ECO:0000313" key="10">
    <source>
        <dbReference type="EMBL" id="PPI86629.1"/>
    </source>
</evidence>
<dbReference type="InterPro" id="IPR029069">
    <property type="entry name" value="HotDog_dom_sf"/>
</dbReference>